<dbReference type="Proteomes" id="UP000298246">
    <property type="component" value="Unassembled WGS sequence"/>
</dbReference>
<comment type="caution">
    <text evidence="1">The sequence shown here is derived from an EMBL/GenBank/DDBJ whole genome shotgun (WGS) entry which is preliminary data.</text>
</comment>
<sequence>MAIVIESSRLRVEIDEPGVLYRGSRFDWTGFVRQVTLTEGGHTYCSMENLLPGIGSGGIGLCNEFGMFEVFGYEEAQPGEAFVKAGVGLLTKLDDQPYDFLQPYPVAAPFPIRMQQEADNVRFVQDALPCSGYAFRLEKQLRVADGGLTISYALHNVGERVLDMEEYTHNFLATDMRQPGPDYALRFCRAVTPEPWICKGTLEMLQFDGSDIRWNYPAEAMFACRLSGEAGADEAAYYWELTNAASGVGVRESGSAPVGRLALWGVPHAVSPEVFVNVKVEPGQSQRWSRTYAFFRLEERA</sequence>
<keyword evidence="2" id="KW-1185">Reference proteome</keyword>
<dbReference type="EMBL" id="MYFO01000025">
    <property type="protein sequence ID" value="TFE85537.1"/>
    <property type="molecule type" value="Genomic_DNA"/>
</dbReference>
<proteinExistence type="predicted"/>
<organism evidence="1 2">
    <name type="scientific">Paenibacillus athensensis</name>
    <dbReference type="NCBI Taxonomy" id="1967502"/>
    <lineage>
        <taxon>Bacteria</taxon>
        <taxon>Bacillati</taxon>
        <taxon>Bacillota</taxon>
        <taxon>Bacilli</taxon>
        <taxon>Bacillales</taxon>
        <taxon>Paenibacillaceae</taxon>
        <taxon>Paenibacillus</taxon>
    </lineage>
</organism>
<dbReference type="OrthoDB" id="5621785at2"/>
<gene>
    <name evidence="1" type="ORF">B5M42_17460</name>
</gene>
<dbReference type="RefSeq" id="WP_134755102.1">
    <property type="nucleotide sequence ID" value="NZ_MYFO02000015.1"/>
</dbReference>
<evidence type="ECO:0000313" key="1">
    <source>
        <dbReference type="EMBL" id="TFE85537.1"/>
    </source>
</evidence>
<dbReference type="AlphaFoldDB" id="A0A4Y8PWU8"/>
<protein>
    <submittedName>
        <fullName evidence="1">Uncharacterized protein</fullName>
    </submittedName>
</protein>
<accession>A0A4Y8PWU8</accession>
<reference evidence="1 2" key="1">
    <citation type="submission" date="2017-03" db="EMBL/GenBank/DDBJ databases">
        <title>Isolation of Levoglucosan Utilizing Bacteria.</title>
        <authorList>
            <person name="Arya A.S."/>
        </authorList>
    </citation>
    <scope>NUCLEOTIDE SEQUENCE [LARGE SCALE GENOMIC DNA]</scope>
    <source>
        <strain evidence="1 2">MEC069</strain>
    </source>
</reference>
<evidence type="ECO:0000313" key="2">
    <source>
        <dbReference type="Proteomes" id="UP000298246"/>
    </source>
</evidence>
<name>A0A4Y8PWU8_9BACL</name>